<dbReference type="AlphaFoldDB" id="A0A182U771"/>
<reference evidence="6" key="2">
    <citation type="submission" date="2020-05" db="UniProtKB">
        <authorList>
            <consortium name="EnsemblMetazoa"/>
        </authorList>
    </citation>
    <scope>IDENTIFICATION</scope>
    <source>
        <strain evidence="6">CM1001059</strain>
    </source>
</reference>
<organism evidence="6 7">
    <name type="scientific">Anopheles melas</name>
    <dbReference type="NCBI Taxonomy" id="34690"/>
    <lineage>
        <taxon>Eukaryota</taxon>
        <taxon>Metazoa</taxon>
        <taxon>Ecdysozoa</taxon>
        <taxon>Arthropoda</taxon>
        <taxon>Hexapoda</taxon>
        <taxon>Insecta</taxon>
        <taxon>Pterygota</taxon>
        <taxon>Neoptera</taxon>
        <taxon>Endopterygota</taxon>
        <taxon>Diptera</taxon>
        <taxon>Nematocera</taxon>
        <taxon>Culicoidea</taxon>
        <taxon>Culicidae</taxon>
        <taxon>Anophelinae</taxon>
        <taxon>Anopheles</taxon>
    </lineage>
</organism>
<keyword evidence="2" id="KW-0808">Transferase</keyword>
<keyword evidence="4" id="KW-0418">Kinase</keyword>
<keyword evidence="5" id="KW-0067">ATP-binding</keyword>
<evidence type="ECO:0008006" key="8">
    <source>
        <dbReference type="Google" id="ProtNLM"/>
    </source>
</evidence>
<evidence type="ECO:0000256" key="3">
    <source>
        <dbReference type="ARBA" id="ARBA00022741"/>
    </source>
</evidence>
<protein>
    <recommendedName>
        <fullName evidence="8">Protein kinase domain-containing protein</fullName>
    </recommendedName>
</protein>
<evidence type="ECO:0000256" key="2">
    <source>
        <dbReference type="ARBA" id="ARBA00022679"/>
    </source>
</evidence>
<accession>A0A182U771</accession>
<dbReference type="InterPro" id="IPR050940">
    <property type="entry name" value="Actin_reg-Ser/Thr_kinase"/>
</dbReference>
<evidence type="ECO:0000313" key="7">
    <source>
        <dbReference type="Proteomes" id="UP000075902"/>
    </source>
</evidence>
<dbReference type="GO" id="GO:0005737">
    <property type="term" value="C:cytoplasm"/>
    <property type="evidence" value="ECO:0007669"/>
    <property type="project" value="TreeGrafter"/>
</dbReference>
<sequence>MCECAGQHSTFEQILLPTPSQPPGGGGGRPRWCPAASDVRRTVRLDGAQTHSRGPAGGGGGELIKMNVGQHTGPGPPLSRNGCSDRSVTGPSCRALRTAVSALYCLDDFHREHIGSGFFSEVYKVRVIIFNPHPSKLAYKTNDHFIMESNKSFHHTSKPTHTLKDACMCCGG</sequence>
<dbReference type="GO" id="GO:0004674">
    <property type="term" value="F:protein serine/threonine kinase activity"/>
    <property type="evidence" value="ECO:0007669"/>
    <property type="project" value="UniProtKB-KW"/>
</dbReference>
<dbReference type="GO" id="GO:0005634">
    <property type="term" value="C:nucleus"/>
    <property type="evidence" value="ECO:0007669"/>
    <property type="project" value="TreeGrafter"/>
</dbReference>
<dbReference type="Proteomes" id="UP000075902">
    <property type="component" value="Unassembled WGS sequence"/>
</dbReference>
<dbReference type="STRING" id="34690.A0A182U771"/>
<name>A0A182U771_9DIPT</name>
<keyword evidence="1" id="KW-0723">Serine/threonine-protein kinase</keyword>
<evidence type="ECO:0000256" key="5">
    <source>
        <dbReference type="ARBA" id="ARBA00022840"/>
    </source>
</evidence>
<evidence type="ECO:0000256" key="1">
    <source>
        <dbReference type="ARBA" id="ARBA00022527"/>
    </source>
</evidence>
<evidence type="ECO:0000313" key="6">
    <source>
        <dbReference type="EnsemblMetazoa" id="AMEC015152-PA"/>
    </source>
</evidence>
<proteinExistence type="predicted"/>
<dbReference type="EnsemblMetazoa" id="AMEC015152-RA">
    <property type="protein sequence ID" value="AMEC015152-PA"/>
    <property type="gene ID" value="AMEC015152"/>
</dbReference>
<dbReference type="GO" id="GO:0030036">
    <property type="term" value="P:actin cytoskeleton organization"/>
    <property type="evidence" value="ECO:0007669"/>
    <property type="project" value="TreeGrafter"/>
</dbReference>
<dbReference type="VEuPathDB" id="VectorBase:AMEC015152"/>
<reference evidence="7" key="1">
    <citation type="submission" date="2014-01" db="EMBL/GenBank/DDBJ databases">
        <title>The Genome Sequence of Anopheles melas CM1001059_A (V2).</title>
        <authorList>
            <consortium name="The Broad Institute Genomics Platform"/>
            <person name="Neafsey D.E."/>
            <person name="Besansky N."/>
            <person name="Howell P."/>
            <person name="Walton C."/>
            <person name="Young S.K."/>
            <person name="Zeng Q."/>
            <person name="Gargeya S."/>
            <person name="Fitzgerald M."/>
            <person name="Haas B."/>
            <person name="Abouelleil A."/>
            <person name="Allen A.W."/>
            <person name="Alvarado L."/>
            <person name="Arachchi H.M."/>
            <person name="Berlin A.M."/>
            <person name="Chapman S.B."/>
            <person name="Gainer-Dewar J."/>
            <person name="Goldberg J."/>
            <person name="Griggs A."/>
            <person name="Gujja S."/>
            <person name="Hansen M."/>
            <person name="Howarth C."/>
            <person name="Imamovic A."/>
            <person name="Ireland A."/>
            <person name="Larimer J."/>
            <person name="McCowan C."/>
            <person name="Murphy C."/>
            <person name="Pearson M."/>
            <person name="Poon T.W."/>
            <person name="Priest M."/>
            <person name="Roberts A."/>
            <person name="Saif S."/>
            <person name="Shea T."/>
            <person name="Sisk P."/>
            <person name="Sykes S."/>
            <person name="Wortman J."/>
            <person name="Nusbaum C."/>
            <person name="Birren B."/>
        </authorList>
    </citation>
    <scope>NUCLEOTIDE SEQUENCE [LARGE SCALE GENOMIC DNA]</scope>
    <source>
        <strain evidence="7">CM1001059</strain>
    </source>
</reference>
<dbReference type="PANTHER" id="PTHR46485">
    <property type="entry name" value="LIM DOMAIN KINASE 1"/>
    <property type="match status" value="1"/>
</dbReference>
<keyword evidence="3" id="KW-0547">Nucleotide-binding</keyword>
<keyword evidence="7" id="KW-1185">Reference proteome</keyword>
<evidence type="ECO:0000256" key="4">
    <source>
        <dbReference type="ARBA" id="ARBA00022777"/>
    </source>
</evidence>
<dbReference type="PANTHER" id="PTHR46485:SF5">
    <property type="entry name" value="CENTER DIVIDER, ISOFORM A"/>
    <property type="match status" value="1"/>
</dbReference>
<dbReference type="GO" id="GO:0005524">
    <property type="term" value="F:ATP binding"/>
    <property type="evidence" value="ECO:0007669"/>
    <property type="project" value="UniProtKB-KW"/>
</dbReference>